<dbReference type="Proteomes" id="UP001304071">
    <property type="component" value="Chromosome 1"/>
</dbReference>
<protein>
    <submittedName>
        <fullName evidence="2">Uncharacterized protein</fullName>
    </submittedName>
</protein>
<dbReference type="RefSeq" id="WP_261892754.1">
    <property type="nucleotide sequence ID" value="NZ_AP024895.1"/>
</dbReference>
<evidence type="ECO:0000313" key="2">
    <source>
        <dbReference type="EMBL" id="WPC72944.1"/>
    </source>
</evidence>
<accession>A0ABZ0Q939</accession>
<keyword evidence="1" id="KW-0472">Membrane</keyword>
<sequence>MIKLFDLLYDQLMALTYLDVIVAYFIASFSRAVFASLFKLYQTLLDEWFYYNASRRMLIGAKCAVMQTFQSKERARAYNRYLEAVFRTGKGRRE</sequence>
<reference evidence="2 3" key="1">
    <citation type="submission" date="2023-11" db="EMBL/GenBank/DDBJ databases">
        <title>Plant-associative lifestyle of Vibrio porteresiae and its evolutionary dynamics.</title>
        <authorList>
            <person name="Rameshkumar N."/>
            <person name="Kirti K."/>
        </authorList>
    </citation>
    <scope>NUCLEOTIDE SEQUENCE [LARGE SCALE GENOMIC DNA]</scope>
    <source>
        <strain evidence="2 3">MSSRF30</strain>
    </source>
</reference>
<dbReference type="EMBL" id="CP138203">
    <property type="protein sequence ID" value="WPC72944.1"/>
    <property type="molecule type" value="Genomic_DNA"/>
</dbReference>
<evidence type="ECO:0000313" key="3">
    <source>
        <dbReference type="Proteomes" id="UP001304071"/>
    </source>
</evidence>
<evidence type="ECO:0000256" key="1">
    <source>
        <dbReference type="SAM" id="Phobius"/>
    </source>
</evidence>
<name>A0ABZ0Q939_9VIBR</name>
<proteinExistence type="predicted"/>
<keyword evidence="1" id="KW-1133">Transmembrane helix</keyword>
<feature type="transmembrane region" description="Helical" evidence="1">
    <location>
        <begin position="12"/>
        <end position="34"/>
    </location>
</feature>
<keyword evidence="1" id="KW-0812">Transmembrane</keyword>
<keyword evidence="3" id="KW-1185">Reference proteome</keyword>
<gene>
    <name evidence="2" type="ORF">R8Z52_12500</name>
</gene>
<organism evidence="2 3">
    <name type="scientific">Vibrio porteresiae DSM 19223</name>
    <dbReference type="NCBI Taxonomy" id="1123496"/>
    <lineage>
        <taxon>Bacteria</taxon>
        <taxon>Pseudomonadati</taxon>
        <taxon>Pseudomonadota</taxon>
        <taxon>Gammaproteobacteria</taxon>
        <taxon>Vibrionales</taxon>
        <taxon>Vibrionaceae</taxon>
        <taxon>Vibrio</taxon>
    </lineage>
</organism>